<feature type="transmembrane region" description="Helical" evidence="1">
    <location>
        <begin position="34"/>
        <end position="63"/>
    </location>
</feature>
<dbReference type="AlphaFoldDB" id="T1PYB9"/>
<evidence type="ECO:0000313" key="2">
    <source>
        <dbReference type="EMBL" id="AFR24493.1"/>
    </source>
</evidence>
<protein>
    <submittedName>
        <fullName evidence="2">Putative type IV pilin prepilin peptidase</fullName>
    </submittedName>
</protein>
<keyword evidence="2" id="KW-0614">Plasmid</keyword>
<reference evidence="2" key="1">
    <citation type="submission" date="2011-09" db="EMBL/GenBank/DDBJ databases">
        <title>Acquisition of an 89kb plasmid in Salmonella enterica Enteritidis confers increased invasiveness and promotes the growth of SE in eggs.</title>
        <authorList>
            <person name="Coward C."/>
            <person name="Sait L."/>
            <person name="Cogan T."/>
            <person name="Humphrey T.J."/>
            <person name="Maskell D.J."/>
        </authorList>
    </citation>
    <scope>NUCLEOTIDE SEQUENCE</scope>
    <source>
        <strain evidence="2">S1400/94</strain>
        <plasmid evidence="2">pS1400_89</plasmid>
    </source>
</reference>
<sequence>MVAPCNRNVSAAIVLFCLHKLVNRHRLNIGTGDLWLIAGITAWSGLYNAIWSVLLGAGGFVLWHSTWCIKGHKEGPLGPWLCLGHVLLLLDNLYQPLWVI</sequence>
<organism evidence="2">
    <name type="scientific">Salmonella enteritidis</name>
    <dbReference type="NCBI Taxonomy" id="149539"/>
    <lineage>
        <taxon>Bacteria</taxon>
        <taxon>Pseudomonadati</taxon>
        <taxon>Pseudomonadota</taxon>
        <taxon>Gammaproteobacteria</taxon>
        <taxon>Enterobacterales</taxon>
        <taxon>Enterobacteriaceae</taxon>
        <taxon>Salmonella</taxon>
    </lineage>
</organism>
<geneLocation type="plasmid" evidence="2">
    <name>pS1400_89</name>
</geneLocation>
<keyword evidence="1" id="KW-0472">Membrane</keyword>
<keyword evidence="1" id="KW-1133">Transmembrane helix</keyword>
<gene>
    <name evidence="2" type="primary">pilU</name>
</gene>
<evidence type="ECO:0000256" key="1">
    <source>
        <dbReference type="SAM" id="Phobius"/>
    </source>
</evidence>
<proteinExistence type="predicted"/>
<name>T1PYB9_SALEN</name>
<keyword evidence="1" id="KW-0812">Transmembrane</keyword>
<dbReference type="EMBL" id="JN796410">
    <property type="protein sequence ID" value="AFR24493.1"/>
    <property type="molecule type" value="Genomic_DNA"/>
</dbReference>
<accession>T1PYB9</accession>